<feature type="region of interest" description="Disordered" evidence="1">
    <location>
        <begin position="1"/>
        <end position="43"/>
    </location>
</feature>
<accession>Q0U3I4</accession>
<evidence type="ECO:0000256" key="1">
    <source>
        <dbReference type="SAM" id="MobiDB-lite"/>
    </source>
</evidence>
<proteinExistence type="predicted"/>
<dbReference type="Proteomes" id="UP000001055">
    <property type="component" value="Unassembled WGS sequence"/>
</dbReference>
<protein>
    <submittedName>
        <fullName evidence="2">Uncharacterized protein</fullName>
    </submittedName>
</protein>
<evidence type="ECO:0000313" key="3">
    <source>
        <dbReference type="Proteomes" id="UP000001055"/>
    </source>
</evidence>
<dbReference type="EMBL" id="CH445351">
    <property type="protein sequence ID" value="EAT79127.1"/>
    <property type="molecule type" value="Genomic_DNA"/>
</dbReference>
<name>Q0U3I4_PHANO</name>
<reference evidence="3" key="1">
    <citation type="journal article" date="2007" name="Plant Cell">
        <title>Dothideomycete-plant interactions illuminated by genome sequencing and EST analysis of the wheat pathogen Stagonospora nodorum.</title>
        <authorList>
            <person name="Hane J.K."/>
            <person name="Lowe R.G."/>
            <person name="Solomon P.S."/>
            <person name="Tan K.C."/>
            <person name="Schoch C.L."/>
            <person name="Spatafora J.W."/>
            <person name="Crous P.W."/>
            <person name="Kodira C."/>
            <person name="Birren B.W."/>
            <person name="Galagan J.E."/>
            <person name="Torriani S.F."/>
            <person name="McDonald B.A."/>
            <person name="Oliver R.P."/>
        </authorList>
    </citation>
    <scope>NUCLEOTIDE SEQUENCE [LARGE SCALE GENOMIC DNA]</scope>
    <source>
        <strain evidence="3">SN15 / ATCC MYA-4574 / FGSC 10173</strain>
    </source>
</reference>
<dbReference type="GeneID" id="5980807"/>
<feature type="compositionally biased region" description="Acidic residues" evidence="1">
    <location>
        <begin position="23"/>
        <end position="35"/>
    </location>
</feature>
<dbReference type="InParanoid" id="Q0U3I4"/>
<dbReference type="AlphaFoldDB" id="Q0U3I4"/>
<sequence>MASILVPPQSWGKAEVATNANDAGEDEEEEEEEDRFDLRCITW</sequence>
<organism evidence="2 3">
    <name type="scientific">Phaeosphaeria nodorum (strain SN15 / ATCC MYA-4574 / FGSC 10173)</name>
    <name type="common">Glume blotch fungus</name>
    <name type="synonym">Parastagonospora nodorum</name>
    <dbReference type="NCBI Taxonomy" id="321614"/>
    <lineage>
        <taxon>Eukaryota</taxon>
        <taxon>Fungi</taxon>
        <taxon>Dikarya</taxon>
        <taxon>Ascomycota</taxon>
        <taxon>Pezizomycotina</taxon>
        <taxon>Dothideomycetes</taxon>
        <taxon>Pleosporomycetidae</taxon>
        <taxon>Pleosporales</taxon>
        <taxon>Pleosporineae</taxon>
        <taxon>Phaeosphaeriaceae</taxon>
        <taxon>Parastagonospora</taxon>
    </lineage>
</organism>
<evidence type="ECO:0000313" key="2">
    <source>
        <dbReference type="EMBL" id="EAT79127.1"/>
    </source>
</evidence>
<dbReference type="KEGG" id="pno:SNOG_13680"/>
<dbReference type="RefSeq" id="XP_001803887.1">
    <property type="nucleotide sequence ID" value="XM_001803835.1"/>
</dbReference>
<gene>
    <name evidence="2" type="ORF">SNOG_13680</name>
</gene>